<evidence type="ECO:0000313" key="2">
    <source>
        <dbReference type="Proteomes" id="UP001229421"/>
    </source>
</evidence>
<keyword evidence="2" id="KW-1185">Reference proteome</keyword>
<dbReference type="EMBL" id="JAUHHV010000005">
    <property type="protein sequence ID" value="KAK1423378.1"/>
    <property type="molecule type" value="Genomic_DNA"/>
</dbReference>
<accession>A0AAD8NVY4</accession>
<sequence length="149" mass="17088">MNHNYVIDQEIDICFRLSFDVWRYIILERQAAQSQVMPRDFFQVVCYTHIDDLPLPKKSIKRIQGEFNFSLADDCLLIASPKALIFLNHVSYIYFNGKCLFCHEIGGIEVSNMHFIDFMVISQCSCLCGLNNVSEDSISGCYILKGDGI</sequence>
<dbReference type="Proteomes" id="UP001229421">
    <property type="component" value="Unassembled WGS sequence"/>
</dbReference>
<proteinExistence type="predicted"/>
<protein>
    <submittedName>
        <fullName evidence="1">Uncharacterized protein</fullName>
    </submittedName>
</protein>
<dbReference type="AlphaFoldDB" id="A0AAD8NVY4"/>
<reference evidence="1" key="1">
    <citation type="journal article" date="2023" name="bioRxiv">
        <title>Improved chromosome-level genome assembly for marigold (Tagetes erecta).</title>
        <authorList>
            <person name="Jiang F."/>
            <person name="Yuan L."/>
            <person name="Wang S."/>
            <person name="Wang H."/>
            <person name="Xu D."/>
            <person name="Wang A."/>
            <person name="Fan W."/>
        </authorList>
    </citation>
    <scope>NUCLEOTIDE SEQUENCE</scope>
    <source>
        <strain evidence="1">WSJ</strain>
        <tissue evidence="1">Leaf</tissue>
    </source>
</reference>
<gene>
    <name evidence="1" type="ORF">QVD17_18680</name>
</gene>
<organism evidence="1 2">
    <name type="scientific">Tagetes erecta</name>
    <name type="common">African marigold</name>
    <dbReference type="NCBI Taxonomy" id="13708"/>
    <lineage>
        <taxon>Eukaryota</taxon>
        <taxon>Viridiplantae</taxon>
        <taxon>Streptophyta</taxon>
        <taxon>Embryophyta</taxon>
        <taxon>Tracheophyta</taxon>
        <taxon>Spermatophyta</taxon>
        <taxon>Magnoliopsida</taxon>
        <taxon>eudicotyledons</taxon>
        <taxon>Gunneridae</taxon>
        <taxon>Pentapetalae</taxon>
        <taxon>asterids</taxon>
        <taxon>campanulids</taxon>
        <taxon>Asterales</taxon>
        <taxon>Asteraceae</taxon>
        <taxon>Asteroideae</taxon>
        <taxon>Heliantheae alliance</taxon>
        <taxon>Tageteae</taxon>
        <taxon>Tagetes</taxon>
    </lineage>
</organism>
<name>A0AAD8NVY4_TARER</name>
<comment type="caution">
    <text evidence="1">The sequence shown here is derived from an EMBL/GenBank/DDBJ whole genome shotgun (WGS) entry which is preliminary data.</text>
</comment>
<evidence type="ECO:0000313" key="1">
    <source>
        <dbReference type="EMBL" id="KAK1423378.1"/>
    </source>
</evidence>